<dbReference type="PROSITE" id="PS51718">
    <property type="entry name" value="G_DYNAMIN_2"/>
    <property type="match status" value="1"/>
</dbReference>
<reference evidence="2" key="2">
    <citation type="submission" date="2019-06" db="EMBL/GenBank/DDBJ databases">
        <title>Genomics analysis of Aphanomyces spp. identifies a new class of oomycete effector associated with host adaptation.</title>
        <authorList>
            <person name="Gaulin E."/>
        </authorList>
    </citation>
    <scope>NUCLEOTIDE SEQUENCE</scope>
    <source>
        <strain evidence="2">CBS 578.67</strain>
    </source>
</reference>
<dbReference type="OrthoDB" id="415706at2759"/>
<name>A0A485KV12_9STRA</name>
<proteinExistence type="predicted"/>
<dbReference type="PRINTS" id="PR00195">
    <property type="entry name" value="DYNAMIN"/>
</dbReference>
<dbReference type="GO" id="GO:0008017">
    <property type="term" value="F:microtubule binding"/>
    <property type="evidence" value="ECO:0007669"/>
    <property type="project" value="TreeGrafter"/>
</dbReference>
<evidence type="ECO:0000259" key="1">
    <source>
        <dbReference type="PROSITE" id="PS51718"/>
    </source>
</evidence>
<evidence type="ECO:0000313" key="3">
    <source>
        <dbReference type="EMBL" id="VFT88917.1"/>
    </source>
</evidence>
<reference evidence="3 4" key="1">
    <citation type="submission" date="2019-03" db="EMBL/GenBank/DDBJ databases">
        <authorList>
            <person name="Gaulin E."/>
            <person name="Dumas B."/>
        </authorList>
    </citation>
    <scope>NUCLEOTIDE SEQUENCE [LARGE SCALE GENOMIC DNA]</scope>
    <source>
        <strain evidence="3">CBS 568.67</strain>
    </source>
</reference>
<sequence length="653" mass="71242">MFATASTHSLLDDLDEARATLAQEEDLIRAVPSFVVAGMQSAGKSAVLSRISGVPFPQDSGLCTRVAIELSMRRCRAGDAPNVTITANDEELPGDDHAALLLEAQTLVLGGKKFECHKSVKIAKQGPHCPEVTLIDLPGLFCAKSHDESKLEEMVKSLVTQHVVSEMALILHVIPINQDTDTISSWRVVNEADPDRRRTIFIFTKADLVPTKAELQRRIQKILRKEGANGAEVPYSFIVHGDVASVEAETAELAHVLMWMDELALDNVSVGIDGLNRHLEERMLAHTRQHLPELRAKLKAELQKCRATLDKLGRVPLDPSTVVLKGISAMAATAATRFRLILPKLRTKFEAMAVTIHGMQMEPLGNVVTPAEVADALAQVSFHAAPQQASINVEAYSIATPWVAQLLTMALEAKEIANKSRAMHNKLFEGTLLVLQAWTLRFATAAHETMTTFVDDVFDFVKLEVVAAVSTSELESSVPTTTTKTTKKPKPASIQDAMERMAVVELMARLEATRAEALDACAHVHAWNVGPDLFTTDEIYLDAKAAPSTAEAALLEVALSDESRAEWSAHLETVLETRGFLAVQKKLVGDVVQREVVRILRKFVMTGVMDVLTKNAGAMVAATRESPAIESRRRGSLAREVALAQTLDMLAAH</sequence>
<organism evidence="3 4">
    <name type="scientific">Aphanomyces stellatus</name>
    <dbReference type="NCBI Taxonomy" id="120398"/>
    <lineage>
        <taxon>Eukaryota</taxon>
        <taxon>Sar</taxon>
        <taxon>Stramenopiles</taxon>
        <taxon>Oomycota</taxon>
        <taxon>Saprolegniomycetes</taxon>
        <taxon>Saprolegniales</taxon>
        <taxon>Verrucalvaceae</taxon>
        <taxon>Aphanomyces</taxon>
    </lineage>
</organism>
<dbReference type="InterPro" id="IPR027417">
    <property type="entry name" value="P-loop_NTPase"/>
</dbReference>
<dbReference type="GO" id="GO:0003924">
    <property type="term" value="F:GTPase activity"/>
    <property type="evidence" value="ECO:0007669"/>
    <property type="project" value="InterPro"/>
</dbReference>
<dbReference type="InterPro" id="IPR030381">
    <property type="entry name" value="G_DYNAMIN_dom"/>
</dbReference>
<keyword evidence="4" id="KW-1185">Reference proteome</keyword>
<dbReference type="GO" id="GO:0016020">
    <property type="term" value="C:membrane"/>
    <property type="evidence" value="ECO:0007669"/>
    <property type="project" value="TreeGrafter"/>
</dbReference>
<dbReference type="InterPro" id="IPR001401">
    <property type="entry name" value="Dynamin_GTPase"/>
</dbReference>
<evidence type="ECO:0000313" key="4">
    <source>
        <dbReference type="Proteomes" id="UP000332933"/>
    </source>
</evidence>
<evidence type="ECO:0000313" key="2">
    <source>
        <dbReference type="EMBL" id="KAF0697234.1"/>
    </source>
</evidence>
<dbReference type="Pfam" id="PF00350">
    <property type="entry name" value="Dynamin_N"/>
    <property type="match status" value="1"/>
</dbReference>
<dbReference type="GO" id="GO:0048312">
    <property type="term" value="P:intracellular distribution of mitochondria"/>
    <property type="evidence" value="ECO:0007669"/>
    <property type="project" value="TreeGrafter"/>
</dbReference>
<dbReference type="GO" id="GO:0005739">
    <property type="term" value="C:mitochondrion"/>
    <property type="evidence" value="ECO:0007669"/>
    <property type="project" value="TreeGrafter"/>
</dbReference>
<dbReference type="AlphaFoldDB" id="A0A485KV12"/>
<protein>
    <submittedName>
        <fullName evidence="3">Aste57867_12062 protein</fullName>
    </submittedName>
</protein>
<gene>
    <name evidence="3" type="primary">Aste57867_12062</name>
    <name evidence="2" type="ORF">As57867_012017</name>
    <name evidence="3" type="ORF">ASTE57867_12062</name>
</gene>
<dbReference type="GO" id="GO:0005525">
    <property type="term" value="F:GTP binding"/>
    <property type="evidence" value="ECO:0007669"/>
    <property type="project" value="InterPro"/>
</dbReference>
<dbReference type="EMBL" id="VJMH01005337">
    <property type="protein sequence ID" value="KAF0697234.1"/>
    <property type="molecule type" value="Genomic_DNA"/>
</dbReference>
<dbReference type="GO" id="GO:0005874">
    <property type="term" value="C:microtubule"/>
    <property type="evidence" value="ECO:0007669"/>
    <property type="project" value="TreeGrafter"/>
</dbReference>
<dbReference type="Gene3D" id="3.40.50.300">
    <property type="entry name" value="P-loop containing nucleotide triphosphate hydrolases"/>
    <property type="match status" value="1"/>
</dbReference>
<dbReference type="GO" id="GO:0016559">
    <property type="term" value="P:peroxisome fission"/>
    <property type="evidence" value="ECO:0007669"/>
    <property type="project" value="TreeGrafter"/>
</dbReference>
<dbReference type="GO" id="GO:0000266">
    <property type="term" value="P:mitochondrial fission"/>
    <property type="evidence" value="ECO:0007669"/>
    <property type="project" value="TreeGrafter"/>
</dbReference>
<dbReference type="Proteomes" id="UP000332933">
    <property type="component" value="Unassembled WGS sequence"/>
</dbReference>
<feature type="domain" description="Dynamin-type G" evidence="1">
    <location>
        <begin position="28"/>
        <end position="292"/>
    </location>
</feature>
<dbReference type="PANTHER" id="PTHR11566">
    <property type="entry name" value="DYNAMIN"/>
    <property type="match status" value="1"/>
</dbReference>
<accession>A0A485KV12</accession>
<dbReference type="InterPro" id="IPR045063">
    <property type="entry name" value="Dynamin_N"/>
</dbReference>
<dbReference type="InterPro" id="IPR022812">
    <property type="entry name" value="Dynamin"/>
</dbReference>
<dbReference type="EMBL" id="CAADRA010005358">
    <property type="protein sequence ID" value="VFT88917.1"/>
    <property type="molecule type" value="Genomic_DNA"/>
</dbReference>
<dbReference type="SUPFAM" id="SSF52540">
    <property type="entry name" value="P-loop containing nucleoside triphosphate hydrolases"/>
    <property type="match status" value="1"/>
</dbReference>
<dbReference type="PANTHER" id="PTHR11566:SF21">
    <property type="entry name" value="DYNAMIN RELATED PROTEIN 1, ISOFORM A"/>
    <property type="match status" value="1"/>
</dbReference>
<dbReference type="SMART" id="SM00053">
    <property type="entry name" value="DYNc"/>
    <property type="match status" value="1"/>
</dbReference>
<dbReference type="GO" id="GO:0006897">
    <property type="term" value="P:endocytosis"/>
    <property type="evidence" value="ECO:0007669"/>
    <property type="project" value="TreeGrafter"/>
</dbReference>